<dbReference type="Pfam" id="PF00300">
    <property type="entry name" value="His_Phos_1"/>
    <property type="match status" value="1"/>
</dbReference>
<accession>A0AAV0BKV0</accession>
<keyword evidence="5" id="KW-1185">Reference proteome</keyword>
<dbReference type="InterPro" id="IPR013078">
    <property type="entry name" value="His_Pase_superF_clade-1"/>
</dbReference>
<feature type="compositionally biased region" description="Low complexity" evidence="3">
    <location>
        <begin position="78"/>
        <end position="89"/>
    </location>
</feature>
<dbReference type="GO" id="GO:0005829">
    <property type="term" value="C:cytosol"/>
    <property type="evidence" value="ECO:0007669"/>
    <property type="project" value="TreeGrafter"/>
</dbReference>
<dbReference type="GO" id="GO:0004331">
    <property type="term" value="F:fructose-2,6-bisphosphate 2-phosphatase activity"/>
    <property type="evidence" value="ECO:0007669"/>
    <property type="project" value="TreeGrafter"/>
</dbReference>
<dbReference type="InterPro" id="IPR029033">
    <property type="entry name" value="His_PPase_superfam"/>
</dbReference>
<dbReference type="GO" id="GO:0043456">
    <property type="term" value="P:regulation of pentose-phosphate shunt"/>
    <property type="evidence" value="ECO:0007669"/>
    <property type="project" value="TreeGrafter"/>
</dbReference>
<dbReference type="PROSITE" id="PS00175">
    <property type="entry name" value="PG_MUTASE"/>
    <property type="match status" value="1"/>
</dbReference>
<feature type="binding site" evidence="2">
    <location>
        <begin position="20"/>
        <end position="27"/>
    </location>
    <ligand>
        <name>substrate</name>
    </ligand>
</feature>
<dbReference type="Proteomes" id="UP001153365">
    <property type="component" value="Unassembled WGS sequence"/>
</dbReference>
<dbReference type="Gene3D" id="3.40.50.1240">
    <property type="entry name" value="Phosphoglycerate mutase-like"/>
    <property type="match status" value="1"/>
</dbReference>
<feature type="binding site" evidence="2">
    <location>
        <position position="72"/>
    </location>
    <ligand>
        <name>substrate</name>
    </ligand>
</feature>
<dbReference type="SUPFAM" id="SSF53254">
    <property type="entry name" value="Phosphoglycerate mutase-like"/>
    <property type="match status" value="1"/>
</dbReference>
<dbReference type="EMBL" id="CALTRL010005845">
    <property type="protein sequence ID" value="CAH7687241.1"/>
    <property type="molecule type" value="Genomic_DNA"/>
</dbReference>
<evidence type="ECO:0000256" key="3">
    <source>
        <dbReference type="SAM" id="MobiDB-lite"/>
    </source>
</evidence>
<evidence type="ECO:0000256" key="1">
    <source>
        <dbReference type="ARBA" id="ARBA00022801"/>
    </source>
</evidence>
<dbReference type="InterPro" id="IPR001345">
    <property type="entry name" value="PG/BPGM_mutase_AS"/>
</dbReference>
<organism evidence="4 5">
    <name type="scientific">Phakopsora pachyrhizi</name>
    <name type="common">Asian soybean rust disease fungus</name>
    <dbReference type="NCBI Taxonomy" id="170000"/>
    <lineage>
        <taxon>Eukaryota</taxon>
        <taxon>Fungi</taxon>
        <taxon>Dikarya</taxon>
        <taxon>Basidiomycota</taxon>
        <taxon>Pucciniomycotina</taxon>
        <taxon>Pucciniomycetes</taxon>
        <taxon>Pucciniales</taxon>
        <taxon>Phakopsoraceae</taxon>
        <taxon>Phakopsora</taxon>
    </lineage>
</organism>
<dbReference type="CDD" id="cd07067">
    <property type="entry name" value="HP_PGM_like"/>
    <property type="match status" value="1"/>
</dbReference>
<reference evidence="4" key="1">
    <citation type="submission" date="2022-06" db="EMBL/GenBank/DDBJ databases">
        <authorList>
            <consortium name="SYNGENTA / RWTH Aachen University"/>
        </authorList>
    </citation>
    <scope>NUCLEOTIDE SEQUENCE</scope>
</reference>
<dbReference type="PANTHER" id="PTHR46517:SF1">
    <property type="entry name" value="FRUCTOSE-2,6-BISPHOSPHATASE TIGAR"/>
    <property type="match status" value="1"/>
</dbReference>
<gene>
    <name evidence="4" type="ORF">PPACK8108_LOCUS21996</name>
</gene>
<feature type="region of interest" description="Disordered" evidence="3">
    <location>
        <begin position="271"/>
        <end position="294"/>
    </location>
</feature>
<evidence type="ECO:0000313" key="4">
    <source>
        <dbReference type="EMBL" id="CAH7687241.1"/>
    </source>
</evidence>
<name>A0AAV0BKV0_PHAPC</name>
<dbReference type="SMART" id="SM00855">
    <property type="entry name" value="PGAM"/>
    <property type="match status" value="1"/>
</dbReference>
<dbReference type="AlphaFoldDB" id="A0AAV0BKV0"/>
<dbReference type="PANTHER" id="PTHR46517">
    <property type="entry name" value="FRUCTOSE-2,6-BISPHOSPHATASE TIGAR"/>
    <property type="match status" value="1"/>
</dbReference>
<comment type="caution">
    <text evidence="4">The sequence shown here is derived from an EMBL/GenBank/DDBJ whole genome shotgun (WGS) entry which is preliminary data.</text>
</comment>
<proteinExistence type="predicted"/>
<dbReference type="InterPro" id="IPR051695">
    <property type="entry name" value="Phosphoglycerate_Mutase"/>
</dbReference>
<protein>
    <submittedName>
        <fullName evidence="4">Histidine phosphatase superfamily</fullName>
    </submittedName>
</protein>
<feature type="region of interest" description="Disordered" evidence="3">
    <location>
        <begin position="78"/>
        <end position="103"/>
    </location>
</feature>
<feature type="compositionally biased region" description="Basic and acidic residues" evidence="3">
    <location>
        <begin position="283"/>
        <end position="294"/>
    </location>
</feature>
<evidence type="ECO:0000313" key="5">
    <source>
        <dbReference type="Proteomes" id="UP001153365"/>
    </source>
</evidence>
<keyword evidence="1" id="KW-0378">Hydrolase</keyword>
<sequence length="294" mass="33446">MSEAEDDRGRGRRITLTLIRHGESVDNLSHRWAGVKDSDLSNHGFNQAQSLSEYFKKKSIRFTKIYCSDLQRARLTAQSVSNNQLQQSSKTKPKDSQKNDDEDDEESFLQVLPILREQNFGIAEGKPWNSGEFEFSTKFFTERDIGFKDGESLNQVFGRAKRFFEDVIISKYLSNYSSDTQELKGSDLDKKSEEEDEVNICIVSHGIFLAEFINVLKSMADRLEGPKIMSEMSNTGWTKIQLDSFYPSSTSSPSISMRVLITNHTDHLTDLTRQPGGIGSSKYDPKQSKLDSFF</sequence>
<evidence type="ECO:0000256" key="2">
    <source>
        <dbReference type="PIRSR" id="PIRSR613078-2"/>
    </source>
</evidence>
<dbReference type="GO" id="GO:0045820">
    <property type="term" value="P:negative regulation of glycolytic process"/>
    <property type="evidence" value="ECO:0007669"/>
    <property type="project" value="TreeGrafter"/>
</dbReference>